<evidence type="ECO:0000256" key="1">
    <source>
        <dbReference type="SAM" id="MobiDB-lite"/>
    </source>
</evidence>
<protein>
    <submittedName>
        <fullName evidence="2">Uncharacterized protein</fullName>
    </submittedName>
</protein>
<feature type="region of interest" description="Disordered" evidence="1">
    <location>
        <begin position="107"/>
        <end position="126"/>
    </location>
</feature>
<sequence length="126" mass="14404">MRRDWRTAWHEKNPGGLVGRLRDLARSRPEAARALAMRLEREGWGPWWELLGDLKAPRALCPACRGEGVVWTHPMARSWEVPQDLADEWWQDCHACGGEGLVPFPVDAGDYGEETPFPMAEEGRRR</sequence>
<name>A0ABM7XKX1_THEBO</name>
<dbReference type="EMBL" id="AP025593">
    <property type="protein sequence ID" value="BDG16978.1"/>
    <property type="molecule type" value="Genomic_DNA"/>
</dbReference>
<evidence type="ECO:0000313" key="2">
    <source>
        <dbReference type="EMBL" id="BDG16978.1"/>
    </source>
</evidence>
<proteinExistence type="predicted"/>
<reference evidence="2 3" key="1">
    <citation type="journal article" date="2022" name="Microbiol. Resour. Announc.">
        <title>Complete Genome Sequences of Thermus Strains Isolated from Senami Hot Spring in Japan.</title>
        <authorList>
            <person name="Miyazaki K."/>
        </authorList>
    </citation>
    <scope>NUCLEOTIDE SEQUENCE [LARGE SCALE GENOMIC DNA]</scope>
    <source>
        <strain evidence="2 3">SNM4-1</strain>
    </source>
</reference>
<dbReference type="RefSeq" id="WP_244362253.1">
    <property type="nucleotide sequence ID" value="NZ_AP025593.1"/>
</dbReference>
<keyword evidence="3" id="KW-1185">Reference proteome</keyword>
<dbReference type="Proteomes" id="UP000831120">
    <property type="component" value="Chromosome"/>
</dbReference>
<evidence type="ECO:0000313" key="3">
    <source>
        <dbReference type="Proteomes" id="UP000831120"/>
    </source>
</evidence>
<accession>A0ABM7XKX1</accession>
<organism evidence="2 3">
    <name type="scientific">Thermus brockianus</name>
    <dbReference type="NCBI Taxonomy" id="56956"/>
    <lineage>
        <taxon>Bacteria</taxon>
        <taxon>Thermotogati</taxon>
        <taxon>Deinococcota</taxon>
        <taxon>Deinococci</taxon>
        <taxon>Thermales</taxon>
        <taxon>Thermaceae</taxon>
        <taxon>Thermus</taxon>
    </lineage>
</organism>
<gene>
    <name evidence="2" type="ORF">TbrSNM41_17120</name>
</gene>